<gene>
    <name evidence="2" type="ORF">GN157_01710</name>
</gene>
<comment type="caution">
    <text evidence="2">The sequence shown here is derived from an EMBL/GenBank/DDBJ whole genome shotgun (WGS) entry which is preliminary data.</text>
</comment>
<sequence>MKNLIYLCLAFCMATTVGFAQKLTDKDLQGSWNLVGLDVLSSQGIYFDLANDDVKFSEEVEAQAPPEAIAQAKESMAPTIAALKQMKMIVNGNEIKQTMPGDEEKGVYSIVNEDDAQKLKIIFADGTGDTANLYMKDKKLYIDLGEDGIFIYSKEQ</sequence>
<dbReference type="Proteomes" id="UP000433945">
    <property type="component" value="Unassembled WGS sequence"/>
</dbReference>
<evidence type="ECO:0008006" key="4">
    <source>
        <dbReference type="Google" id="ProtNLM"/>
    </source>
</evidence>
<keyword evidence="1" id="KW-0732">Signal</keyword>
<proteinExistence type="predicted"/>
<feature type="chain" id="PRO_5026923267" description="Lipocalin-like domain-containing protein" evidence="1">
    <location>
        <begin position="21"/>
        <end position="156"/>
    </location>
</feature>
<reference evidence="2 3" key="1">
    <citation type="submission" date="2019-12" db="EMBL/GenBank/DDBJ databases">
        <authorList>
            <person name="Sun J.-Q."/>
        </authorList>
    </citation>
    <scope>NUCLEOTIDE SEQUENCE [LARGE SCALE GENOMIC DNA]</scope>
    <source>
        <strain evidence="2 3">JCM 17928</strain>
    </source>
</reference>
<dbReference type="OrthoDB" id="1350775at2"/>
<keyword evidence="3" id="KW-1185">Reference proteome</keyword>
<accession>A0A6N8H7B2</accession>
<dbReference type="RefSeq" id="WP_157481401.1">
    <property type="nucleotide sequence ID" value="NZ_WOWP01000005.1"/>
</dbReference>
<evidence type="ECO:0000313" key="3">
    <source>
        <dbReference type="Proteomes" id="UP000433945"/>
    </source>
</evidence>
<feature type="signal peptide" evidence="1">
    <location>
        <begin position="1"/>
        <end position="20"/>
    </location>
</feature>
<dbReference type="AlphaFoldDB" id="A0A6N8H7B2"/>
<dbReference type="EMBL" id="WOWP01000005">
    <property type="protein sequence ID" value="MUV02411.1"/>
    <property type="molecule type" value="Genomic_DNA"/>
</dbReference>
<organism evidence="2 3">
    <name type="scientific">Flavobacterium rakeshii</name>
    <dbReference type="NCBI Taxonomy" id="1038845"/>
    <lineage>
        <taxon>Bacteria</taxon>
        <taxon>Pseudomonadati</taxon>
        <taxon>Bacteroidota</taxon>
        <taxon>Flavobacteriia</taxon>
        <taxon>Flavobacteriales</taxon>
        <taxon>Flavobacteriaceae</taxon>
        <taxon>Flavobacterium</taxon>
    </lineage>
</organism>
<evidence type="ECO:0000256" key="1">
    <source>
        <dbReference type="SAM" id="SignalP"/>
    </source>
</evidence>
<name>A0A6N8H7B2_9FLAO</name>
<evidence type="ECO:0000313" key="2">
    <source>
        <dbReference type="EMBL" id="MUV02411.1"/>
    </source>
</evidence>
<protein>
    <recommendedName>
        <fullName evidence="4">Lipocalin-like domain-containing protein</fullName>
    </recommendedName>
</protein>